<evidence type="ECO:0000313" key="2">
    <source>
        <dbReference type="Proteomes" id="UP000238042"/>
    </source>
</evidence>
<evidence type="ECO:0000313" key="1">
    <source>
        <dbReference type="EMBL" id="PQL95396.1"/>
    </source>
</evidence>
<accession>A0A2S8AGK9</accession>
<sequence length="930" mass="107181">MKWKKISFWIVLLLFLGGILDLGLGKWINNSLPAFINEKNDTPYNFNYSGVSYSLLKRKMVIEGISIFPKIKNIGIYNIKIKKITIHGVHFFTFFSKKDLIADLIEIDSPDIIINQKKNDKIKKKKIKTYDISKSIQINNFILKDGKLQLFISENHKKIVSLNNLNINLSGVIWDIANTEKRIPITFKNEKLSVDNIFYQLNDLHYLKLAKIKTDNGNIEAEKIEIKSDITPEQFKQNNYLQKSLINIQVPAAEIKKLNWGYDSLGIFYVTSSKIEVDSTQILISSKNKISKNKITTSYIDRIIPFNLRIDTIQILKSKVNIENSLASDNINILMKNINNKLNDKITINELKLSNTNIKLYSPTHKISSKSQSRFTYYFDDILNIKKFSIENANIKYYNINKINVLKMDNINYTMNDIVINTLITNTSKKLPFTYSNYKLQANNIFYSTLKNYTFHLDKMMLANDAFIAHSLKIIPKISRISFTKQKLSKYLFKADIKTISIPKINWNTDNNDFFIQAPTIIIDNMYAILIHNKNSKSISKKLQLNNSDLGLNLHINAFVIKNSNIVQYDALKKTLLFSSKNINVTVNDIIFNNNSENITLSIPFSFSRFHLTANSIYYNLGYHSLYIGYIDFKNNSINLSNLKMFPINSQIIFMKKKGIDAYTISLNKMDIPNLDLGLPNNEIKFTAPLITFYRLYTTIHQYDIPKDEYIAVYKPLFNKKLHDLKFKLFLGQINLIKSYLSYEEESLDKGTGKIFFSDINATIKNVSSGYKVNSLPDVSVDFKSKFMDSAQLSALWKFNVMNTQGNFSVLGTIKHLPAQKLNMFIKPYLHVSADGIIDQTLFNFKGNENTGNGSFGMEYKDLKISIYKNNGKEEKKLLSSLANLAVKDNNGDSLKIYTIKELTRSKDKSFFNFLWKMTLSGLKEALFIF</sequence>
<dbReference type="EMBL" id="PSZM01000001">
    <property type="protein sequence ID" value="PQL95396.1"/>
    <property type="molecule type" value="Genomic_DNA"/>
</dbReference>
<dbReference type="AlphaFoldDB" id="A0A2S8AGK9"/>
<dbReference type="OrthoDB" id="1412480at2"/>
<reference evidence="1 2" key="1">
    <citation type="submission" date="2018-02" db="EMBL/GenBank/DDBJ databases">
        <title>Genome sequences of Apibacter spp., gut symbionts of Asian honey bees.</title>
        <authorList>
            <person name="Kwong W.K."/>
            <person name="Steele M.I."/>
            <person name="Moran N.A."/>
        </authorList>
    </citation>
    <scope>NUCLEOTIDE SEQUENCE [LARGE SCALE GENOMIC DNA]</scope>
    <source>
        <strain evidence="2">wkB301</strain>
    </source>
</reference>
<protein>
    <recommendedName>
        <fullName evidence="3">DUF748 domain-containing protein</fullName>
    </recommendedName>
</protein>
<comment type="caution">
    <text evidence="1">The sequence shown here is derived from an EMBL/GenBank/DDBJ whole genome shotgun (WGS) entry which is preliminary data.</text>
</comment>
<gene>
    <name evidence="1" type="ORF">C4S77_00940</name>
</gene>
<proteinExistence type="predicted"/>
<evidence type="ECO:0008006" key="3">
    <source>
        <dbReference type="Google" id="ProtNLM"/>
    </source>
</evidence>
<organism evidence="1 2">
    <name type="scientific">Apibacter adventoris</name>
    <dbReference type="NCBI Taxonomy" id="1679466"/>
    <lineage>
        <taxon>Bacteria</taxon>
        <taxon>Pseudomonadati</taxon>
        <taxon>Bacteroidota</taxon>
        <taxon>Flavobacteriia</taxon>
        <taxon>Flavobacteriales</taxon>
        <taxon>Weeksellaceae</taxon>
        <taxon>Apibacter</taxon>
    </lineage>
</organism>
<name>A0A2S8AGK9_9FLAO</name>
<keyword evidence="2" id="KW-1185">Reference proteome</keyword>
<dbReference type="Proteomes" id="UP000238042">
    <property type="component" value="Unassembled WGS sequence"/>
</dbReference>
<dbReference type="RefSeq" id="WP_105245373.1">
    <property type="nucleotide sequence ID" value="NZ_PSZM01000001.1"/>
</dbReference>